<name>A0A0N5C3L3_STREA</name>
<protein>
    <submittedName>
        <fullName evidence="3">BLVR domain-containing protein</fullName>
    </submittedName>
</protein>
<proteinExistence type="predicted"/>
<evidence type="ECO:0000313" key="2">
    <source>
        <dbReference type="Proteomes" id="UP000046392"/>
    </source>
</evidence>
<keyword evidence="2" id="KW-1185">Reference proteome</keyword>
<dbReference type="WBParaSite" id="SPAL_0001255425.1">
    <property type="protein sequence ID" value="SPAL_0001255425.1"/>
    <property type="gene ID" value="SPAL_0001255425"/>
</dbReference>
<dbReference type="AlphaFoldDB" id="A0A0N5C3L3"/>
<reference evidence="3" key="1">
    <citation type="submission" date="2017-02" db="UniProtKB">
        <authorList>
            <consortium name="WormBaseParasite"/>
        </authorList>
    </citation>
    <scope>IDENTIFICATION</scope>
</reference>
<feature type="compositionally biased region" description="Basic and acidic residues" evidence="1">
    <location>
        <begin position="40"/>
        <end position="56"/>
    </location>
</feature>
<accession>A0A0N5C3L3</accession>
<evidence type="ECO:0000313" key="3">
    <source>
        <dbReference type="WBParaSite" id="SPAL_0001255425.1"/>
    </source>
</evidence>
<dbReference type="Proteomes" id="UP000046392">
    <property type="component" value="Unplaced"/>
</dbReference>
<organism evidence="2 3">
    <name type="scientific">Strongyloides papillosus</name>
    <name type="common">Intestinal threadworm</name>
    <dbReference type="NCBI Taxonomy" id="174720"/>
    <lineage>
        <taxon>Eukaryota</taxon>
        <taxon>Metazoa</taxon>
        <taxon>Ecdysozoa</taxon>
        <taxon>Nematoda</taxon>
        <taxon>Chromadorea</taxon>
        <taxon>Rhabditida</taxon>
        <taxon>Tylenchina</taxon>
        <taxon>Panagrolaimomorpha</taxon>
        <taxon>Strongyloidoidea</taxon>
        <taxon>Strongyloididae</taxon>
        <taxon>Strongyloides</taxon>
    </lineage>
</organism>
<feature type="region of interest" description="Disordered" evidence="1">
    <location>
        <begin position="1"/>
        <end position="67"/>
    </location>
</feature>
<sequence length="87" mass="9795">MYRGKKKQSVKRQNDQVEADAGQSVDDPLVTSNEAVTVDDQVKTSKHQDKASDNKYRTSKSNNTLAANTVTSKKNIYYVPFSDEEDH</sequence>
<evidence type="ECO:0000256" key="1">
    <source>
        <dbReference type="SAM" id="MobiDB-lite"/>
    </source>
</evidence>
<feature type="compositionally biased region" description="Basic residues" evidence="1">
    <location>
        <begin position="1"/>
        <end position="10"/>
    </location>
</feature>